<evidence type="ECO:0000256" key="1">
    <source>
        <dbReference type="SAM" id="Phobius"/>
    </source>
</evidence>
<dbReference type="HOGENOM" id="CLU_2893397_0_0_2"/>
<dbReference type="EMBL" id="CP003098">
    <property type="protein sequence ID" value="AET32449.1"/>
    <property type="molecule type" value="Genomic_DNA"/>
</dbReference>
<gene>
    <name evidence="2" type="ORF">P186_1012</name>
</gene>
<dbReference type="AlphaFoldDB" id="G7VBL9"/>
<keyword evidence="1" id="KW-0812">Transmembrane</keyword>
<sequence length="62" mass="6438">MVLVVFLFLCGVVRVGFVVAVVEAAGLAGVLGVGFWCGGVLGVGAFWAPCLGLWLTALDRVW</sequence>
<protein>
    <submittedName>
        <fullName evidence="2">Uncharacterized protein</fullName>
    </submittedName>
</protein>
<organism evidence="2 3">
    <name type="scientific">Pyrobaculum ferrireducens</name>
    <dbReference type="NCBI Taxonomy" id="1104324"/>
    <lineage>
        <taxon>Archaea</taxon>
        <taxon>Thermoproteota</taxon>
        <taxon>Thermoprotei</taxon>
        <taxon>Thermoproteales</taxon>
        <taxon>Thermoproteaceae</taxon>
        <taxon>Pyrobaculum</taxon>
    </lineage>
</organism>
<reference evidence="2 3" key="1">
    <citation type="journal article" date="2012" name="J. Bacteriol.">
        <title>Complete genome sequence of strain 1860, a crenarchaeon of the genus pyrobaculum able to grow with various electron acceptors.</title>
        <authorList>
            <person name="Mardanov A.V."/>
            <person name="Gumerov V.M."/>
            <person name="Slobodkina G.B."/>
            <person name="Beletsky A.V."/>
            <person name="Bonch-Osmolovskaya E.A."/>
            <person name="Ravin N.V."/>
            <person name="Skryabin K.G."/>
        </authorList>
    </citation>
    <scope>NUCLEOTIDE SEQUENCE [LARGE SCALE GENOMIC DNA]</scope>
    <source>
        <strain evidence="2 3">1860</strain>
    </source>
</reference>
<dbReference type="KEGG" id="pyr:P186_1012"/>
<keyword evidence="3" id="KW-1185">Reference proteome</keyword>
<dbReference type="BioCyc" id="PSP1104324:GJSN-988-MONOMER"/>
<name>G7VBL9_9CREN</name>
<keyword evidence="1" id="KW-0472">Membrane</keyword>
<evidence type="ECO:0000313" key="3">
    <source>
        <dbReference type="Proteomes" id="UP000005867"/>
    </source>
</evidence>
<accession>G7VBL9</accession>
<feature type="transmembrane region" description="Helical" evidence="1">
    <location>
        <begin position="30"/>
        <end position="55"/>
    </location>
</feature>
<dbReference type="Proteomes" id="UP000005867">
    <property type="component" value="Chromosome"/>
</dbReference>
<evidence type="ECO:0000313" key="2">
    <source>
        <dbReference type="EMBL" id="AET32449.1"/>
    </source>
</evidence>
<proteinExistence type="predicted"/>
<keyword evidence="1" id="KW-1133">Transmembrane helix</keyword>